<keyword evidence="3" id="KW-0238">DNA-binding</keyword>
<keyword evidence="2" id="KW-0805">Transcription regulation</keyword>
<sequence length="315" mass="33502">MYDPRQLQVLVEVARSGTFTGAADALGYTQPAVSYQIRTLERAVGAPLTSRYGRRVRLTPVGAALARHAETVLATLRTAQNELASLVSAGGGQVRMSAFQSGCVGLVPAALARLRRTHPELEVVLTQTECGISHRLVLSGEVDLAVVCDLDDAENPPDPRLQRIPLLSDQRCVLLPADHPAADAASVSLADLSGERWILETVRTRFLAACREAGFTPRIAATSDDQLTIHALVANRIGLAIMNELGVAAHTHPQVVARPLRGWPTRNIYAMLWPDLLKSAQVSAMISALGAAAGALGLGAGPELTGDSTHPDRDR</sequence>
<dbReference type="GO" id="GO:0003700">
    <property type="term" value="F:DNA-binding transcription factor activity"/>
    <property type="evidence" value="ECO:0007669"/>
    <property type="project" value="InterPro"/>
</dbReference>
<dbReference type="PROSITE" id="PS50931">
    <property type="entry name" value="HTH_LYSR"/>
    <property type="match status" value="1"/>
</dbReference>
<dbReference type="InterPro" id="IPR005119">
    <property type="entry name" value="LysR_subst-bd"/>
</dbReference>
<evidence type="ECO:0000256" key="1">
    <source>
        <dbReference type="ARBA" id="ARBA00009437"/>
    </source>
</evidence>
<dbReference type="SUPFAM" id="SSF46785">
    <property type="entry name" value="Winged helix' DNA-binding domain"/>
    <property type="match status" value="1"/>
</dbReference>
<feature type="domain" description="HTH lysR-type" evidence="6">
    <location>
        <begin position="1"/>
        <end position="59"/>
    </location>
</feature>
<reference evidence="7 8" key="1">
    <citation type="submission" date="2019-10" db="EMBL/GenBank/DDBJ databases">
        <title>Nocardia macrotermitis sp. nov. and Nocardia aurantia sp. nov., isolated from the gut of fungus growing-termite Macrotermes natalensis.</title>
        <authorList>
            <person name="Benndorf R."/>
            <person name="Schwitalla J."/>
            <person name="Martin K."/>
            <person name="De Beer W."/>
            <person name="Kaster A.-K."/>
            <person name="Vollmers J."/>
            <person name="Poulsen M."/>
            <person name="Beemelmanns C."/>
        </authorList>
    </citation>
    <scope>NUCLEOTIDE SEQUENCE [LARGE SCALE GENOMIC DNA]</scope>
    <source>
        <strain evidence="7 8">RB20</strain>
    </source>
</reference>
<gene>
    <name evidence="7" type="primary">gltC_9</name>
    <name evidence="7" type="ORF">NRB20_53620</name>
</gene>
<evidence type="ECO:0000313" key="8">
    <source>
        <dbReference type="Proteomes" id="UP000438448"/>
    </source>
</evidence>
<dbReference type="Pfam" id="PF00126">
    <property type="entry name" value="HTH_1"/>
    <property type="match status" value="1"/>
</dbReference>
<evidence type="ECO:0000256" key="3">
    <source>
        <dbReference type="ARBA" id="ARBA00023125"/>
    </source>
</evidence>
<comment type="caution">
    <text evidence="7">The sequence shown here is derived from an EMBL/GenBank/DDBJ whole genome shotgun (WGS) entry which is preliminary data.</text>
</comment>
<dbReference type="InterPro" id="IPR000847">
    <property type="entry name" value="LysR_HTH_N"/>
</dbReference>
<dbReference type="RefSeq" id="WP_153413606.1">
    <property type="nucleotide sequence ID" value="NZ_WEGK01000012.1"/>
</dbReference>
<accession>A0A7K0D9H4</accession>
<name>A0A7K0D9H4_9NOCA</name>
<comment type="similarity">
    <text evidence="1">Belongs to the LysR transcriptional regulatory family.</text>
</comment>
<dbReference type="PANTHER" id="PTHR30346:SF29">
    <property type="entry name" value="LYSR SUBSTRATE-BINDING"/>
    <property type="match status" value="1"/>
</dbReference>
<dbReference type="InterPro" id="IPR036388">
    <property type="entry name" value="WH-like_DNA-bd_sf"/>
</dbReference>
<dbReference type="GO" id="GO:0003677">
    <property type="term" value="F:DNA binding"/>
    <property type="evidence" value="ECO:0007669"/>
    <property type="project" value="UniProtKB-KW"/>
</dbReference>
<proteinExistence type="inferred from homology"/>
<dbReference type="Gene3D" id="1.10.10.10">
    <property type="entry name" value="Winged helix-like DNA-binding domain superfamily/Winged helix DNA-binding domain"/>
    <property type="match status" value="1"/>
</dbReference>
<dbReference type="PANTHER" id="PTHR30346">
    <property type="entry name" value="TRANSCRIPTIONAL DUAL REGULATOR HCAR-RELATED"/>
    <property type="match status" value="1"/>
</dbReference>
<evidence type="ECO:0000256" key="5">
    <source>
        <dbReference type="ARBA" id="ARBA00023163"/>
    </source>
</evidence>
<dbReference type="InterPro" id="IPR036390">
    <property type="entry name" value="WH_DNA-bd_sf"/>
</dbReference>
<dbReference type="EMBL" id="WEGK01000012">
    <property type="protein sequence ID" value="MQY22249.1"/>
    <property type="molecule type" value="Genomic_DNA"/>
</dbReference>
<dbReference type="Gene3D" id="3.40.190.10">
    <property type="entry name" value="Periplasmic binding protein-like II"/>
    <property type="match status" value="2"/>
</dbReference>
<dbReference type="OrthoDB" id="4131546at2"/>
<protein>
    <submittedName>
        <fullName evidence="7">HTH-type transcriptional regulator GltC</fullName>
    </submittedName>
</protein>
<dbReference type="Proteomes" id="UP000438448">
    <property type="component" value="Unassembled WGS sequence"/>
</dbReference>
<keyword evidence="8" id="KW-1185">Reference proteome</keyword>
<evidence type="ECO:0000256" key="4">
    <source>
        <dbReference type="ARBA" id="ARBA00023159"/>
    </source>
</evidence>
<dbReference type="Pfam" id="PF03466">
    <property type="entry name" value="LysR_substrate"/>
    <property type="match status" value="1"/>
</dbReference>
<organism evidence="7 8">
    <name type="scientific">Nocardia macrotermitis</name>
    <dbReference type="NCBI Taxonomy" id="2585198"/>
    <lineage>
        <taxon>Bacteria</taxon>
        <taxon>Bacillati</taxon>
        <taxon>Actinomycetota</taxon>
        <taxon>Actinomycetes</taxon>
        <taxon>Mycobacteriales</taxon>
        <taxon>Nocardiaceae</taxon>
        <taxon>Nocardia</taxon>
    </lineage>
</organism>
<dbReference type="GO" id="GO:0032993">
    <property type="term" value="C:protein-DNA complex"/>
    <property type="evidence" value="ECO:0007669"/>
    <property type="project" value="TreeGrafter"/>
</dbReference>
<dbReference type="AlphaFoldDB" id="A0A7K0D9H4"/>
<keyword evidence="5" id="KW-0804">Transcription</keyword>
<keyword evidence="4" id="KW-0010">Activator</keyword>
<dbReference type="SUPFAM" id="SSF53850">
    <property type="entry name" value="Periplasmic binding protein-like II"/>
    <property type="match status" value="1"/>
</dbReference>
<dbReference type="FunFam" id="1.10.10.10:FF:000001">
    <property type="entry name" value="LysR family transcriptional regulator"/>
    <property type="match status" value="1"/>
</dbReference>
<evidence type="ECO:0000313" key="7">
    <source>
        <dbReference type="EMBL" id="MQY22249.1"/>
    </source>
</evidence>
<evidence type="ECO:0000259" key="6">
    <source>
        <dbReference type="PROSITE" id="PS50931"/>
    </source>
</evidence>
<evidence type="ECO:0000256" key="2">
    <source>
        <dbReference type="ARBA" id="ARBA00023015"/>
    </source>
</evidence>
<dbReference type="PRINTS" id="PR00039">
    <property type="entry name" value="HTHLYSR"/>
</dbReference>